<sequence length="1009" mass="108775">MFSFSPLQGALSESTASQSLLELDGGVKVLVDVGWDETFDVEKLRELEKQIPTLSLILLTHATVNHLGAYAHCCKHFPVFTRIPVYATRPVIDLGRTLTQDLYASTPVAATTIPPTSLAEVSYSYAQTSSADHSLLLQPPTPEEIARYFSLIQPLKYSQSHQPLPSPFSPPLNGLTITAYNSGHTLGGTIWHIQHGLESIVYAVDWNQARENVFAGAAWLGGGHGGAGGAEVIEQLRKPTALVCSSRTPETALPRARRDEQLVESIKLCIARGGTVLIPVDSSARVLELSYLLEHAWRAEVSKDNDVFKSTKVYLAGRSIGSTMRNARSMLEWMDDSIVREFEAVAGGTRPGHGGGGGGKGKDAGPFDFKYLRLLERKAQIERILQQAADGSEPKGRVIIATDSSLEWGFSKEVLRVIAGDARNLVVLTDKPSLCLGKPSIARTLWEWWKERKDGVAVEQTSNGDTFEQVYAGGRELEVADATRQALEGSELDIYQQWLATQRQLQATLQSSGATALESSADVVDDASETSTESEESETEQQGKALNVSTTLGQASRKKVVLKDEDLGITILFKKKGVYDFDVRGKKGRERMFPTVMRRKRNDEFGDLIRPEEYLRAEEREDADGPDESQYGNRQEQGFGKKRRFDDVGAAKGGSGPHKRPQVKRALSDEPEAAASTDGQAGDELDELEDEDEAVVGPAKLVVRSQTVSVKLRIAFVDFSGLHDKRSLSMLIPLIQPRKLILVAGAEEETLALAADCKKLLSAQLSSESSQSAIDVFTPAMGATVDASVDTNAWVVKLADPFVKRLKWQNVRGLGIVTVTGLLLPGGEIVIQGGGGAAAELNKNDDDNDDDDSASNKRQKLEDTVMTNTTTTTTEPDGTLATVNNNNNNGKPAAAALPTLDVLPPALASAVRSAAQPLHVGDLRLADLRRAMLGAGHKAEFRGEGTLLIDGSVAVRKTATGRIEIESVGLPLSLEGGGGGGGRGMMGGMGTFYEVRRRIYEGLAVVAGA</sequence>
<dbReference type="InterPro" id="IPR035639">
    <property type="entry name" value="CPSF2_MBL"/>
</dbReference>
<dbReference type="PANTHER" id="PTHR45922:SF1">
    <property type="entry name" value="CLEAVAGE AND POLYADENYLATION SPECIFICITY FACTOR SUBUNIT 2"/>
    <property type="match status" value="1"/>
</dbReference>
<evidence type="ECO:0000259" key="6">
    <source>
        <dbReference type="SMART" id="SM01027"/>
    </source>
</evidence>
<evidence type="ECO:0000256" key="2">
    <source>
        <dbReference type="ARBA" id="ARBA00022664"/>
    </source>
</evidence>
<dbReference type="InterPro" id="IPR001279">
    <property type="entry name" value="Metallo-B-lactamas"/>
</dbReference>
<dbReference type="Pfam" id="PF07521">
    <property type="entry name" value="RMMBL"/>
    <property type="match status" value="1"/>
</dbReference>
<dbReference type="InterPro" id="IPR027075">
    <property type="entry name" value="CPSF2"/>
</dbReference>
<dbReference type="InterPro" id="IPR036866">
    <property type="entry name" value="RibonucZ/Hydroxyglut_hydro"/>
</dbReference>
<evidence type="ECO:0000256" key="3">
    <source>
        <dbReference type="ARBA" id="ARBA00023242"/>
    </source>
</evidence>
<keyword evidence="2 4" id="KW-0507">mRNA processing</keyword>
<feature type="region of interest" description="Disordered" evidence="5">
    <location>
        <begin position="840"/>
        <end position="860"/>
    </location>
</feature>
<evidence type="ECO:0000313" key="7">
    <source>
        <dbReference type="EMBL" id="KAK4157722.1"/>
    </source>
</evidence>
<name>A0AAN6VUY2_9PEZI</name>
<keyword evidence="4" id="KW-0694">RNA-binding</keyword>
<accession>A0AAN6VUY2</accession>
<comment type="similarity">
    <text evidence="4">Belongs to the metallo-beta-lactamase superfamily. RNA-metabolizing metallo-beta-lactamase-like family. CPSF2/YSH1 subfamily.</text>
</comment>
<feature type="region of interest" description="Disordered" evidence="5">
    <location>
        <begin position="612"/>
        <end position="691"/>
    </location>
</feature>
<keyword evidence="8" id="KW-1185">Reference proteome</keyword>
<dbReference type="Proteomes" id="UP001302745">
    <property type="component" value="Unassembled WGS sequence"/>
</dbReference>
<reference evidence="7" key="2">
    <citation type="submission" date="2023-05" db="EMBL/GenBank/DDBJ databases">
        <authorList>
            <consortium name="Lawrence Berkeley National Laboratory"/>
            <person name="Steindorff A."/>
            <person name="Hensen N."/>
            <person name="Bonometti L."/>
            <person name="Westerberg I."/>
            <person name="Brannstrom I.O."/>
            <person name="Guillou S."/>
            <person name="Cros-Aarteil S."/>
            <person name="Calhoun S."/>
            <person name="Haridas S."/>
            <person name="Kuo A."/>
            <person name="Mondo S."/>
            <person name="Pangilinan J."/>
            <person name="Riley R."/>
            <person name="Labutti K."/>
            <person name="Andreopoulos B."/>
            <person name="Lipzen A."/>
            <person name="Chen C."/>
            <person name="Yanf M."/>
            <person name="Daum C."/>
            <person name="Ng V."/>
            <person name="Clum A."/>
            <person name="Ohm R."/>
            <person name="Martin F."/>
            <person name="Silar P."/>
            <person name="Natvig D."/>
            <person name="Lalanne C."/>
            <person name="Gautier V."/>
            <person name="Ament-Velasquez S.L."/>
            <person name="Kruys A."/>
            <person name="Hutchinson M.I."/>
            <person name="Powell A.J."/>
            <person name="Barry K."/>
            <person name="Miller A.N."/>
            <person name="Grigoriev I.V."/>
            <person name="Debuchy R."/>
            <person name="Gladieux P."/>
            <person name="Thoren M.H."/>
            <person name="Johannesson H."/>
        </authorList>
    </citation>
    <scope>NUCLEOTIDE SEQUENCE</scope>
    <source>
        <strain evidence="7">CBS 538.74</strain>
    </source>
</reference>
<feature type="region of interest" description="Disordered" evidence="5">
    <location>
        <begin position="516"/>
        <end position="549"/>
    </location>
</feature>
<dbReference type="InterPro" id="IPR011108">
    <property type="entry name" value="RMMBL"/>
</dbReference>
<dbReference type="GO" id="GO:0003723">
    <property type="term" value="F:RNA binding"/>
    <property type="evidence" value="ECO:0007669"/>
    <property type="project" value="UniProtKB-KW"/>
</dbReference>
<reference evidence="7" key="1">
    <citation type="journal article" date="2023" name="Mol. Phylogenet. Evol.">
        <title>Genome-scale phylogeny and comparative genomics of the fungal order Sordariales.</title>
        <authorList>
            <person name="Hensen N."/>
            <person name="Bonometti L."/>
            <person name="Westerberg I."/>
            <person name="Brannstrom I.O."/>
            <person name="Guillou S."/>
            <person name="Cros-Aarteil S."/>
            <person name="Calhoun S."/>
            <person name="Haridas S."/>
            <person name="Kuo A."/>
            <person name="Mondo S."/>
            <person name="Pangilinan J."/>
            <person name="Riley R."/>
            <person name="LaButti K."/>
            <person name="Andreopoulos B."/>
            <person name="Lipzen A."/>
            <person name="Chen C."/>
            <person name="Yan M."/>
            <person name="Daum C."/>
            <person name="Ng V."/>
            <person name="Clum A."/>
            <person name="Steindorff A."/>
            <person name="Ohm R.A."/>
            <person name="Martin F."/>
            <person name="Silar P."/>
            <person name="Natvig D.O."/>
            <person name="Lalanne C."/>
            <person name="Gautier V."/>
            <person name="Ament-Velasquez S.L."/>
            <person name="Kruys A."/>
            <person name="Hutchinson M.I."/>
            <person name="Powell A.J."/>
            <person name="Barry K."/>
            <person name="Miller A.N."/>
            <person name="Grigoriev I.V."/>
            <person name="Debuchy R."/>
            <person name="Gladieux P."/>
            <person name="Hiltunen Thoren M."/>
            <person name="Johannesson H."/>
        </authorList>
    </citation>
    <scope>NUCLEOTIDE SEQUENCE</scope>
    <source>
        <strain evidence="7">CBS 538.74</strain>
    </source>
</reference>
<keyword evidence="3 4" id="KW-0539">Nucleus</keyword>
<feature type="compositionally biased region" description="Acidic residues" evidence="5">
    <location>
        <begin position="681"/>
        <end position="691"/>
    </location>
</feature>
<feature type="compositionally biased region" description="Acidic residues" evidence="5">
    <location>
        <begin position="523"/>
        <end position="539"/>
    </location>
</feature>
<dbReference type="Pfam" id="PF10996">
    <property type="entry name" value="Beta-Casp"/>
    <property type="match status" value="1"/>
</dbReference>
<dbReference type="SUPFAM" id="SSF56281">
    <property type="entry name" value="Metallo-hydrolase/oxidoreductase"/>
    <property type="match status" value="1"/>
</dbReference>
<dbReference type="EMBL" id="MU856847">
    <property type="protein sequence ID" value="KAK4157722.1"/>
    <property type="molecule type" value="Genomic_DNA"/>
</dbReference>
<evidence type="ECO:0000256" key="5">
    <source>
        <dbReference type="SAM" id="MobiDB-lite"/>
    </source>
</evidence>
<dbReference type="CDD" id="cd16293">
    <property type="entry name" value="CPSF2-like_MBL-fold"/>
    <property type="match status" value="1"/>
</dbReference>
<dbReference type="Gene3D" id="3.40.50.10890">
    <property type="match status" value="1"/>
</dbReference>
<comment type="subcellular location">
    <subcellularLocation>
        <location evidence="1 4">Nucleus</location>
    </subcellularLocation>
</comment>
<evidence type="ECO:0000256" key="1">
    <source>
        <dbReference type="ARBA" id="ARBA00004123"/>
    </source>
</evidence>
<dbReference type="GO" id="GO:0005847">
    <property type="term" value="C:mRNA cleavage and polyadenylation specificity factor complex"/>
    <property type="evidence" value="ECO:0007669"/>
    <property type="project" value="InterPro"/>
</dbReference>
<dbReference type="PANTHER" id="PTHR45922">
    <property type="entry name" value="CLEAVAGE AND POLYADENYLATION SPECIFICITY FACTOR SUBUNIT 2"/>
    <property type="match status" value="1"/>
</dbReference>
<organism evidence="7 8">
    <name type="scientific">Chaetomidium leptoderma</name>
    <dbReference type="NCBI Taxonomy" id="669021"/>
    <lineage>
        <taxon>Eukaryota</taxon>
        <taxon>Fungi</taxon>
        <taxon>Dikarya</taxon>
        <taxon>Ascomycota</taxon>
        <taxon>Pezizomycotina</taxon>
        <taxon>Sordariomycetes</taxon>
        <taxon>Sordariomycetidae</taxon>
        <taxon>Sordariales</taxon>
        <taxon>Chaetomiaceae</taxon>
        <taxon>Chaetomidium</taxon>
    </lineage>
</organism>
<evidence type="ECO:0000313" key="8">
    <source>
        <dbReference type="Proteomes" id="UP001302745"/>
    </source>
</evidence>
<dbReference type="InterPro" id="IPR025069">
    <property type="entry name" value="Cpsf2_C"/>
</dbReference>
<feature type="domain" description="Beta-Casp" evidence="6">
    <location>
        <begin position="286"/>
        <end position="445"/>
    </location>
</feature>
<gene>
    <name evidence="7" type="ORF">C8A00DRAFT_29407</name>
</gene>
<dbReference type="Pfam" id="PF16661">
    <property type="entry name" value="Lactamase_B_6"/>
    <property type="match status" value="1"/>
</dbReference>
<evidence type="ECO:0000256" key="4">
    <source>
        <dbReference type="RuleBase" id="RU365006"/>
    </source>
</evidence>
<dbReference type="Pfam" id="PF13299">
    <property type="entry name" value="CPSF100_C"/>
    <property type="match status" value="1"/>
</dbReference>
<dbReference type="InterPro" id="IPR022712">
    <property type="entry name" value="Beta_Casp"/>
</dbReference>
<dbReference type="SMART" id="SM01027">
    <property type="entry name" value="Beta-Casp"/>
    <property type="match status" value="1"/>
</dbReference>
<dbReference type="GO" id="GO:0006397">
    <property type="term" value="P:mRNA processing"/>
    <property type="evidence" value="ECO:0007669"/>
    <property type="project" value="UniProtKB-KW"/>
</dbReference>
<protein>
    <recommendedName>
        <fullName evidence="4">Cleavage and polyadenylation specificity factor subunit 2</fullName>
    </recommendedName>
    <alternativeName>
        <fullName evidence="4">Cleavage and polyadenylation specificity factor 100 kDa subunit</fullName>
    </alternativeName>
</protein>
<comment type="caution">
    <text evidence="7">The sequence shown here is derived from an EMBL/GenBank/DDBJ whole genome shotgun (WGS) entry which is preliminary data.</text>
</comment>
<dbReference type="Gene3D" id="3.60.15.10">
    <property type="entry name" value="Ribonuclease Z/Hydroxyacylglutathione hydrolase-like"/>
    <property type="match status" value="1"/>
</dbReference>
<dbReference type="AlphaFoldDB" id="A0AAN6VUY2"/>
<proteinExistence type="inferred from homology"/>